<dbReference type="PANTHER" id="PTHR21174">
    <property type="match status" value="1"/>
</dbReference>
<organism evidence="1 2">
    <name type="scientific">Actinophytocola oryzae</name>
    <dbReference type="NCBI Taxonomy" id="502181"/>
    <lineage>
        <taxon>Bacteria</taxon>
        <taxon>Bacillati</taxon>
        <taxon>Actinomycetota</taxon>
        <taxon>Actinomycetes</taxon>
        <taxon>Pseudonocardiales</taxon>
        <taxon>Pseudonocardiaceae</taxon>
    </lineage>
</organism>
<dbReference type="GO" id="GO:0016787">
    <property type="term" value="F:hydrolase activity"/>
    <property type="evidence" value="ECO:0007669"/>
    <property type="project" value="UniProtKB-KW"/>
</dbReference>
<keyword evidence="1" id="KW-0378">Hydrolase</keyword>
<dbReference type="OrthoDB" id="9808993at2"/>
<accession>A0A4R7VRL9</accession>
<dbReference type="EMBL" id="SOCP01000005">
    <property type="protein sequence ID" value="TDV52105.1"/>
    <property type="molecule type" value="Genomic_DNA"/>
</dbReference>
<name>A0A4R7VRL9_9PSEU</name>
<protein>
    <submittedName>
        <fullName evidence="1">Putative metal-dependent HD superfamily phosphohydrolase</fullName>
    </submittedName>
</protein>
<comment type="caution">
    <text evidence="1">The sequence shown here is derived from an EMBL/GenBank/DDBJ whole genome shotgun (WGS) entry which is preliminary data.</text>
</comment>
<dbReference type="Gene3D" id="1.10.3210.10">
    <property type="entry name" value="Hypothetical protein af1432"/>
    <property type="match status" value="1"/>
</dbReference>
<dbReference type="InterPro" id="IPR009218">
    <property type="entry name" value="HD_phosphohydro"/>
</dbReference>
<reference evidence="1 2" key="1">
    <citation type="submission" date="2019-03" db="EMBL/GenBank/DDBJ databases">
        <title>Genomic Encyclopedia of Archaeal and Bacterial Type Strains, Phase II (KMG-II): from individual species to whole genera.</title>
        <authorList>
            <person name="Goeker M."/>
        </authorList>
    </citation>
    <scope>NUCLEOTIDE SEQUENCE [LARGE SCALE GENOMIC DNA]</scope>
    <source>
        <strain evidence="1 2">DSM 45499</strain>
    </source>
</reference>
<dbReference type="AlphaFoldDB" id="A0A4R7VRL9"/>
<dbReference type="SUPFAM" id="SSF109604">
    <property type="entry name" value="HD-domain/PDEase-like"/>
    <property type="match status" value="1"/>
</dbReference>
<evidence type="ECO:0000313" key="1">
    <source>
        <dbReference type="EMBL" id="TDV52105.1"/>
    </source>
</evidence>
<dbReference type="PANTHER" id="PTHR21174:SF0">
    <property type="entry name" value="HD PHOSPHOHYDROLASE FAMILY PROTEIN-RELATED"/>
    <property type="match status" value="1"/>
</dbReference>
<proteinExistence type="predicted"/>
<sequence length="197" mass="21511">MNWDDAIRLLGGVPRPTDLEVRYGEAHRGYHNFIHAQQVVRDATALTTGRDQALVALAAWAHDVVYNGKPGEDERESAAWASRHLAEAGVPEDDIARVEGLVLATIEHTPPPGDHAAAALLDADLAVLAASPTVYEAYRQSVRAEYAHVPDAEWRTGRAAVLRSLLAKDPLYQTPAARTRWTTAAQHNLRTELTTLA</sequence>
<keyword evidence="2" id="KW-1185">Reference proteome</keyword>
<dbReference type="Proteomes" id="UP000294927">
    <property type="component" value="Unassembled WGS sequence"/>
</dbReference>
<evidence type="ECO:0000313" key="2">
    <source>
        <dbReference type="Proteomes" id="UP000294927"/>
    </source>
</evidence>
<gene>
    <name evidence="1" type="ORF">CLV71_105236</name>
</gene>
<dbReference type="RefSeq" id="WP_133903511.1">
    <property type="nucleotide sequence ID" value="NZ_SOCP01000005.1"/>
</dbReference>
<dbReference type="PIRSF" id="PIRSF035170">
    <property type="entry name" value="HD_phosphohydro"/>
    <property type="match status" value="1"/>
</dbReference>